<sequence length="121" mass="14103">MKLGLKPHHKKRSSRQPDGPLRSRLLRFARIRERNQNRKLAVTNRYEVGMVISEILTGLLFIAGSILMFYPQMKRIPTVLYLLGSITMLLRSGLRGSYWFQFKSHKHVDSAETDSEGDWTR</sequence>
<dbReference type="OrthoDB" id="2618207at2"/>
<comment type="caution">
    <text evidence="4">The sequence shown here is derived from an EMBL/GenBank/DDBJ whole genome shotgun (WGS) entry which is preliminary data.</text>
</comment>
<name>A0A0M1P0X7_9BACL</name>
<evidence type="ECO:0000259" key="3">
    <source>
        <dbReference type="Pfam" id="PF14145"/>
    </source>
</evidence>
<feature type="compositionally biased region" description="Basic residues" evidence="1">
    <location>
        <begin position="1"/>
        <end position="14"/>
    </location>
</feature>
<feature type="region of interest" description="Disordered" evidence="1">
    <location>
        <begin position="1"/>
        <end position="22"/>
    </location>
</feature>
<evidence type="ECO:0000256" key="2">
    <source>
        <dbReference type="SAM" id="Phobius"/>
    </source>
</evidence>
<dbReference type="PATRIC" id="fig|1705565.3.peg.1916"/>
<accession>A0A0M1P0X7</accession>
<keyword evidence="2" id="KW-1133">Transmembrane helix</keyword>
<dbReference type="EMBL" id="LIUT01000001">
    <property type="protein sequence ID" value="KOR87764.1"/>
    <property type="molecule type" value="Genomic_DNA"/>
</dbReference>
<evidence type="ECO:0000313" key="4">
    <source>
        <dbReference type="EMBL" id="KOR87764.1"/>
    </source>
</evidence>
<dbReference type="Proteomes" id="UP000036932">
    <property type="component" value="Unassembled WGS sequence"/>
</dbReference>
<proteinExistence type="predicted"/>
<evidence type="ECO:0000256" key="1">
    <source>
        <dbReference type="SAM" id="MobiDB-lite"/>
    </source>
</evidence>
<feature type="transmembrane region" description="Helical" evidence="2">
    <location>
        <begin position="48"/>
        <end position="70"/>
    </location>
</feature>
<evidence type="ECO:0000313" key="5">
    <source>
        <dbReference type="Proteomes" id="UP000036932"/>
    </source>
</evidence>
<organism evidence="4 5">
    <name type="scientific">Paenibacillus solani</name>
    <dbReference type="NCBI Taxonomy" id="1705565"/>
    <lineage>
        <taxon>Bacteria</taxon>
        <taxon>Bacillati</taxon>
        <taxon>Bacillota</taxon>
        <taxon>Bacilli</taxon>
        <taxon>Bacillales</taxon>
        <taxon>Paenibacillaceae</taxon>
        <taxon>Paenibacillus</taxon>
    </lineage>
</organism>
<dbReference type="Pfam" id="PF14145">
    <property type="entry name" value="YrhK"/>
    <property type="match status" value="1"/>
</dbReference>
<gene>
    <name evidence="4" type="ORF">AM231_00475</name>
</gene>
<feature type="domain" description="YrhK" evidence="3">
    <location>
        <begin position="44"/>
        <end position="95"/>
    </location>
</feature>
<reference evidence="5" key="1">
    <citation type="submission" date="2015-08" db="EMBL/GenBank/DDBJ databases">
        <title>Genome sequencing project for genomic taxonomy and phylogenomics of Bacillus-like bacteria.</title>
        <authorList>
            <person name="Liu B."/>
            <person name="Wang J."/>
            <person name="Zhu Y."/>
            <person name="Liu G."/>
            <person name="Chen Q."/>
            <person name="Chen Z."/>
            <person name="Lan J."/>
            <person name="Che J."/>
            <person name="Ge C."/>
            <person name="Shi H."/>
            <person name="Pan Z."/>
            <person name="Liu X."/>
        </authorList>
    </citation>
    <scope>NUCLEOTIDE SEQUENCE [LARGE SCALE GENOMIC DNA]</scope>
    <source>
        <strain evidence="5">FJAT-22460</strain>
    </source>
</reference>
<keyword evidence="2" id="KW-0472">Membrane</keyword>
<dbReference type="InterPro" id="IPR025424">
    <property type="entry name" value="YrhK_domain"/>
</dbReference>
<keyword evidence="5" id="KW-1185">Reference proteome</keyword>
<feature type="transmembrane region" description="Helical" evidence="2">
    <location>
        <begin position="76"/>
        <end position="94"/>
    </location>
</feature>
<keyword evidence="2" id="KW-0812">Transmembrane</keyword>
<protein>
    <recommendedName>
        <fullName evidence="3">YrhK domain-containing protein</fullName>
    </recommendedName>
</protein>
<dbReference type="RefSeq" id="WP_053489881.1">
    <property type="nucleotide sequence ID" value="NZ_LIUT01000001.1"/>
</dbReference>
<dbReference type="AlphaFoldDB" id="A0A0M1P0X7"/>